<comment type="caution">
    <text evidence="1">The sequence shown here is derived from an EMBL/GenBank/DDBJ whole genome shotgun (WGS) entry which is preliminary data.</text>
</comment>
<evidence type="ECO:0000313" key="1">
    <source>
        <dbReference type="EMBL" id="KVT55040.1"/>
    </source>
</evidence>
<reference evidence="1 2" key="1">
    <citation type="submission" date="2015-11" db="EMBL/GenBank/DDBJ databases">
        <title>Expanding the genomic diversity of Burkholderia species for the development of highly accurate diagnostics.</title>
        <authorList>
            <person name="Sahl J."/>
            <person name="Keim P."/>
            <person name="Wagner D."/>
        </authorList>
    </citation>
    <scope>NUCLEOTIDE SEQUENCE [LARGE SCALE GENOMIC DNA]</scope>
    <source>
        <strain evidence="1 2">MSMB1137WGS</strain>
    </source>
</reference>
<dbReference type="Proteomes" id="UP000056732">
    <property type="component" value="Unassembled WGS sequence"/>
</dbReference>
<dbReference type="AlphaFoldDB" id="A0AAW3NB46"/>
<proteinExistence type="predicted"/>
<gene>
    <name evidence="1" type="ORF">WK53_03495</name>
</gene>
<accession>A0AAW3NB46</accession>
<protein>
    <submittedName>
        <fullName evidence="1">Uncharacterized protein</fullName>
    </submittedName>
</protein>
<organism evidence="1 2">
    <name type="scientific">Burkholderia ubonensis</name>
    <dbReference type="NCBI Taxonomy" id="101571"/>
    <lineage>
        <taxon>Bacteria</taxon>
        <taxon>Pseudomonadati</taxon>
        <taxon>Pseudomonadota</taxon>
        <taxon>Betaproteobacteria</taxon>
        <taxon>Burkholderiales</taxon>
        <taxon>Burkholderiaceae</taxon>
        <taxon>Burkholderia</taxon>
        <taxon>Burkholderia cepacia complex</taxon>
    </lineage>
</organism>
<sequence length="74" mass="8245">MRVLRPLEVGAAEAIVQPFAKAAFDRAEIGSEVVDAMDQDRRARKAILNVGIDARILRPIGIENRLTFTNNARR</sequence>
<name>A0AAW3NB46_9BURK</name>
<evidence type="ECO:0000313" key="2">
    <source>
        <dbReference type="Proteomes" id="UP000056732"/>
    </source>
</evidence>
<dbReference type="EMBL" id="LPDO01000066">
    <property type="protein sequence ID" value="KVT55040.1"/>
    <property type="molecule type" value="Genomic_DNA"/>
</dbReference>